<accession>A0A2T6KCQ7</accession>
<dbReference type="EMBL" id="QBUD01000009">
    <property type="protein sequence ID" value="PUB12736.1"/>
    <property type="molecule type" value="Genomic_DNA"/>
</dbReference>
<evidence type="ECO:0000313" key="2">
    <source>
        <dbReference type="EMBL" id="PUB12736.1"/>
    </source>
</evidence>
<proteinExistence type="predicted"/>
<protein>
    <submittedName>
        <fullName evidence="2">Flotillin-like protein</fullName>
    </submittedName>
</protein>
<dbReference type="Proteomes" id="UP000244523">
    <property type="component" value="Unassembled WGS sequence"/>
</dbReference>
<reference evidence="2 3" key="1">
    <citation type="submission" date="2018-04" db="EMBL/GenBank/DDBJ databases">
        <title>Genomic Encyclopedia of Archaeal and Bacterial Type Strains, Phase II (KMG-II): from individual species to whole genera.</title>
        <authorList>
            <person name="Goeker M."/>
        </authorList>
    </citation>
    <scope>NUCLEOTIDE SEQUENCE [LARGE SCALE GENOMIC DNA]</scope>
    <source>
        <strain evidence="2 3">DSM 29955</strain>
    </source>
</reference>
<gene>
    <name evidence="2" type="ORF">C8N45_10944</name>
</gene>
<dbReference type="Pfam" id="PF15975">
    <property type="entry name" value="Flot"/>
    <property type="match status" value="1"/>
</dbReference>
<dbReference type="AlphaFoldDB" id="A0A2T6KCQ7"/>
<dbReference type="InterPro" id="IPR031905">
    <property type="entry name" value="Flotillin_C"/>
</dbReference>
<feature type="domain" description="Flotillin C-terminal" evidence="1">
    <location>
        <begin position="8"/>
        <end position="91"/>
    </location>
</feature>
<dbReference type="RefSeq" id="WP_108387187.1">
    <property type="nucleotide sequence ID" value="NZ_QBUD01000009.1"/>
</dbReference>
<keyword evidence="3" id="KW-1185">Reference proteome</keyword>
<name>A0A2T6KCQ7_9RHOB</name>
<evidence type="ECO:0000313" key="3">
    <source>
        <dbReference type="Proteomes" id="UP000244523"/>
    </source>
</evidence>
<comment type="caution">
    <text evidence="2">The sequence shown here is derived from an EMBL/GenBank/DDBJ whole genome shotgun (WGS) entry which is preliminary data.</text>
</comment>
<sequence length="106" mass="11421">MRSQVPKTLTADISRKKLAIARPEALPDVIAEIPKPAEKINSIKIHQVTGMNGGGSGRDGIRVASVNQTLDGNKGMALQMPAMKKLGEEMGPSHESGLTRCYQRQL</sequence>
<organism evidence="2 3">
    <name type="scientific">Yoonia sediminilitoris</name>
    <dbReference type="NCBI Taxonomy" id="1286148"/>
    <lineage>
        <taxon>Bacteria</taxon>
        <taxon>Pseudomonadati</taxon>
        <taxon>Pseudomonadota</taxon>
        <taxon>Alphaproteobacteria</taxon>
        <taxon>Rhodobacterales</taxon>
        <taxon>Paracoccaceae</taxon>
        <taxon>Yoonia</taxon>
    </lineage>
</organism>
<evidence type="ECO:0000259" key="1">
    <source>
        <dbReference type="Pfam" id="PF15975"/>
    </source>
</evidence>